<dbReference type="Proteomes" id="UP001172082">
    <property type="component" value="Unassembled WGS sequence"/>
</dbReference>
<reference evidence="1" key="1">
    <citation type="submission" date="2023-06" db="EMBL/GenBank/DDBJ databases">
        <title>Genomic of Parafulvivirga corallium.</title>
        <authorList>
            <person name="Wang G."/>
        </authorList>
    </citation>
    <scope>NUCLEOTIDE SEQUENCE</scope>
    <source>
        <strain evidence="1">BMA10</strain>
    </source>
</reference>
<organism evidence="1 2">
    <name type="scientific">Splendidivirga corallicola</name>
    <dbReference type="NCBI Taxonomy" id="3051826"/>
    <lineage>
        <taxon>Bacteria</taxon>
        <taxon>Pseudomonadati</taxon>
        <taxon>Bacteroidota</taxon>
        <taxon>Cytophagia</taxon>
        <taxon>Cytophagales</taxon>
        <taxon>Splendidivirgaceae</taxon>
        <taxon>Splendidivirga</taxon>
    </lineage>
</organism>
<accession>A0ABT8KXF9</accession>
<protein>
    <submittedName>
        <fullName evidence="1">PmoA family protein</fullName>
    </submittedName>
</protein>
<proteinExistence type="predicted"/>
<dbReference type="EMBL" id="JAUJEA010000013">
    <property type="protein sequence ID" value="MDN5204854.1"/>
    <property type="molecule type" value="Genomic_DNA"/>
</dbReference>
<keyword evidence="2" id="KW-1185">Reference proteome</keyword>
<evidence type="ECO:0000313" key="1">
    <source>
        <dbReference type="EMBL" id="MDN5204854.1"/>
    </source>
</evidence>
<sequence>MIGKKKIQVLAFICVMATNLFGQEIDLGKLIVHAGSFVRDNTVVNVSLEGLDLDLTNKDLKVYEVKGKNKIPVNIYIEQGYHPRLWWVLSGTTKKGSKRTFQMMLSEKDTSKVSHRKPIVQVNKDIEDLIITINDKKILRYRITPLPAPEGASLLYERSAFIHPLWSPKGEVLTRVQPPDHYHHVGIWNPWTHTEFENRKIDFWNLNKGQGTVRTKKVTLVESSDVMGRFKAIHEHIDLTAPDPTGSKVALNEEWEVRVWNVDPNSAFWLVDFVSSMNCDSESPLIIQKYRYQGFGFRATEKWNDKTATILTSEGKNKTDGNGTRARWCNVNGVSDFGTSGILFMTNPSNYNYPEPLRIWPVGANNGKENVFINFNPTQDRNWKLNPGNQYVLKYRMLVYDGEITKERAEQAWNDYANPPKVELVLK</sequence>
<gene>
    <name evidence="1" type="ORF">QQ008_25915</name>
</gene>
<dbReference type="InterPro" id="IPR029475">
    <property type="entry name" value="DUF6807"/>
</dbReference>
<evidence type="ECO:0000313" key="2">
    <source>
        <dbReference type="Proteomes" id="UP001172082"/>
    </source>
</evidence>
<name>A0ABT8KXF9_9BACT</name>
<dbReference type="Pfam" id="PF14100">
    <property type="entry name" value="DUF6807"/>
    <property type="match status" value="1"/>
</dbReference>
<comment type="caution">
    <text evidence="1">The sequence shown here is derived from an EMBL/GenBank/DDBJ whole genome shotgun (WGS) entry which is preliminary data.</text>
</comment>
<dbReference type="RefSeq" id="WP_346754877.1">
    <property type="nucleotide sequence ID" value="NZ_JAUJEA010000013.1"/>
</dbReference>